<dbReference type="InterPro" id="IPR012337">
    <property type="entry name" value="RNaseH-like_sf"/>
</dbReference>
<evidence type="ECO:0000256" key="4">
    <source>
        <dbReference type="ARBA" id="ARBA00022839"/>
    </source>
</evidence>
<gene>
    <name evidence="6 8" type="primary">orn</name>
    <name evidence="8" type="ORF">H9889_08860</name>
</gene>
<dbReference type="EC" id="3.1.-.-" evidence="6"/>
<comment type="subcellular location">
    <subcellularLocation>
        <location evidence="6">Cytoplasm</location>
    </subcellularLocation>
</comment>
<dbReference type="InterPro" id="IPR013520">
    <property type="entry name" value="Ribonucl_H"/>
</dbReference>
<dbReference type="InterPro" id="IPR022894">
    <property type="entry name" value="Oligoribonuclease"/>
</dbReference>
<feature type="domain" description="Exonuclease" evidence="7">
    <location>
        <begin position="7"/>
        <end position="179"/>
    </location>
</feature>
<evidence type="ECO:0000256" key="6">
    <source>
        <dbReference type="HAMAP-Rule" id="MF_00045"/>
    </source>
</evidence>
<keyword evidence="3 6" id="KW-0378">Hydrolase</keyword>
<dbReference type="CDD" id="cd06135">
    <property type="entry name" value="Orn"/>
    <property type="match status" value="1"/>
</dbReference>
<dbReference type="InterPro" id="IPR036397">
    <property type="entry name" value="RNaseH_sf"/>
</dbReference>
<dbReference type="Proteomes" id="UP000823934">
    <property type="component" value="Unassembled WGS sequence"/>
</dbReference>
<organism evidence="8 9">
    <name type="scientific">Candidatus Ignatzschineria merdigallinarum</name>
    <dbReference type="NCBI Taxonomy" id="2838621"/>
    <lineage>
        <taxon>Bacteria</taxon>
        <taxon>Pseudomonadati</taxon>
        <taxon>Pseudomonadota</taxon>
        <taxon>Gammaproteobacteria</taxon>
        <taxon>Cardiobacteriales</taxon>
        <taxon>Ignatzschineriaceae</taxon>
        <taxon>Ignatzschineria</taxon>
    </lineage>
</organism>
<sequence>MMQAESNLLWIDLEMTGLDEDIHHIIEIASIITDKDLNVLAEGPNLAIYQSEEILNLMDDWCQTTHGNSGLTARIRESNVSVQEAMNATIEFAEKWIPAGKSPLCGNSIGTDRRFLKKYMSELDQFCHYRNIDVSSFKEVVKRWYPNAQSYEKQNTHLALDDIRESINELQFIRTHYFQPQN</sequence>
<comment type="function">
    <text evidence="6">3'-to-5' exoribonuclease specific for small oligoribonucleotides.</text>
</comment>
<dbReference type="PANTHER" id="PTHR11046">
    <property type="entry name" value="OLIGORIBONUCLEASE, MITOCHONDRIAL"/>
    <property type="match status" value="1"/>
</dbReference>
<dbReference type="EMBL" id="DXHP01000193">
    <property type="protein sequence ID" value="HIW07414.1"/>
    <property type="molecule type" value="Genomic_DNA"/>
</dbReference>
<dbReference type="GO" id="GO:0000175">
    <property type="term" value="F:3'-5'-RNA exonuclease activity"/>
    <property type="evidence" value="ECO:0007669"/>
    <property type="project" value="InterPro"/>
</dbReference>
<evidence type="ECO:0000259" key="7">
    <source>
        <dbReference type="SMART" id="SM00479"/>
    </source>
</evidence>
<dbReference type="FunFam" id="3.30.420.10:FF:000003">
    <property type="entry name" value="Oligoribonuclease"/>
    <property type="match status" value="1"/>
</dbReference>
<evidence type="ECO:0000313" key="8">
    <source>
        <dbReference type="EMBL" id="HIW07414.1"/>
    </source>
</evidence>
<dbReference type="GO" id="GO:0006259">
    <property type="term" value="P:DNA metabolic process"/>
    <property type="evidence" value="ECO:0007669"/>
    <property type="project" value="UniProtKB-ARBA"/>
</dbReference>
<comment type="similarity">
    <text evidence="1 6">Belongs to the oligoribonuclease family.</text>
</comment>
<dbReference type="SMART" id="SM00479">
    <property type="entry name" value="EXOIII"/>
    <property type="match status" value="1"/>
</dbReference>
<proteinExistence type="inferred from homology"/>
<evidence type="ECO:0000256" key="5">
    <source>
        <dbReference type="ARBA" id="ARBA00070964"/>
    </source>
</evidence>
<evidence type="ECO:0000256" key="2">
    <source>
        <dbReference type="ARBA" id="ARBA00022722"/>
    </source>
</evidence>
<reference evidence="8" key="1">
    <citation type="journal article" date="2021" name="PeerJ">
        <title>Extensive microbial diversity within the chicken gut microbiome revealed by metagenomics and culture.</title>
        <authorList>
            <person name="Gilroy R."/>
            <person name="Ravi A."/>
            <person name="Getino M."/>
            <person name="Pursley I."/>
            <person name="Horton D.L."/>
            <person name="Alikhan N.F."/>
            <person name="Baker D."/>
            <person name="Gharbi K."/>
            <person name="Hall N."/>
            <person name="Watson M."/>
            <person name="Adriaenssens E.M."/>
            <person name="Foster-Nyarko E."/>
            <person name="Jarju S."/>
            <person name="Secka A."/>
            <person name="Antonio M."/>
            <person name="Oren A."/>
            <person name="Chaudhuri R.R."/>
            <person name="La Ragione R."/>
            <person name="Hildebrand F."/>
            <person name="Pallen M.J."/>
        </authorList>
    </citation>
    <scope>NUCLEOTIDE SEQUENCE</scope>
    <source>
        <strain evidence="8">CHK160-9182</strain>
    </source>
</reference>
<name>A0A9D1TVS5_9GAMM</name>
<dbReference type="Pfam" id="PF00929">
    <property type="entry name" value="RNase_T"/>
    <property type="match status" value="1"/>
</dbReference>
<dbReference type="GO" id="GO:0005737">
    <property type="term" value="C:cytoplasm"/>
    <property type="evidence" value="ECO:0007669"/>
    <property type="project" value="UniProtKB-SubCell"/>
</dbReference>
<evidence type="ECO:0000256" key="3">
    <source>
        <dbReference type="ARBA" id="ARBA00022801"/>
    </source>
</evidence>
<dbReference type="AlphaFoldDB" id="A0A9D1TVS5"/>
<keyword evidence="2 6" id="KW-0540">Nuclease</keyword>
<evidence type="ECO:0000256" key="1">
    <source>
        <dbReference type="ARBA" id="ARBA00009921"/>
    </source>
</evidence>
<evidence type="ECO:0000313" key="9">
    <source>
        <dbReference type="Proteomes" id="UP000823934"/>
    </source>
</evidence>
<protein>
    <recommendedName>
        <fullName evidence="5 6">Oligoribonuclease</fullName>
        <ecNumber evidence="6">3.1.-.-</ecNumber>
    </recommendedName>
</protein>
<comment type="caution">
    <text evidence="8">The sequence shown here is derived from an EMBL/GenBank/DDBJ whole genome shotgun (WGS) entry which is preliminary data.</text>
</comment>
<keyword evidence="6" id="KW-0963">Cytoplasm</keyword>
<dbReference type="PANTHER" id="PTHR11046:SF0">
    <property type="entry name" value="OLIGORIBONUCLEASE, MITOCHONDRIAL"/>
    <property type="match status" value="1"/>
</dbReference>
<dbReference type="GO" id="GO:0003676">
    <property type="term" value="F:nucleic acid binding"/>
    <property type="evidence" value="ECO:0007669"/>
    <property type="project" value="InterPro"/>
</dbReference>
<dbReference type="SUPFAM" id="SSF53098">
    <property type="entry name" value="Ribonuclease H-like"/>
    <property type="match status" value="1"/>
</dbReference>
<dbReference type="HAMAP" id="MF_00045">
    <property type="entry name" value="Oligoribonuclease"/>
    <property type="match status" value="1"/>
</dbReference>
<dbReference type="Gene3D" id="3.30.420.10">
    <property type="entry name" value="Ribonuclease H-like superfamily/Ribonuclease H"/>
    <property type="match status" value="1"/>
</dbReference>
<dbReference type="NCBIfam" id="NF003765">
    <property type="entry name" value="PRK05359.1"/>
    <property type="match status" value="1"/>
</dbReference>
<feature type="active site" evidence="6">
    <location>
        <position position="129"/>
    </location>
</feature>
<accession>A0A9D1TVS5</accession>
<reference evidence="8" key="2">
    <citation type="submission" date="2021-04" db="EMBL/GenBank/DDBJ databases">
        <authorList>
            <person name="Gilroy R."/>
        </authorList>
    </citation>
    <scope>NUCLEOTIDE SEQUENCE</scope>
    <source>
        <strain evidence="8">CHK160-9182</strain>
    </source>
</reference>
<keyword evidence="4 6" id="KW-0269">Exonuclease</keyword>